<dbReference type="EMBL" id="JXLB01000002">
    <property type="protein sequence ID" value="OJG83682.1"/>
    <property type="molecule type" value="Genomic_DNA"/>
</dbReference>
<dbReference type="AlphaFoldDB" id="A0A1L8WS98"/>
<dbReference type="STRING" id="150033.RV14_GL000916"/>
<dbReference type="RefSeq" id="WP_071854514.1">
    <property type="nucleotide sequence ID" value="NZ_JXLB01000002.1"/>
</dbReference>
<gene>
    <name evidence="1" type="ORF">RV14_GL000916</name>
</gene>
<organism evidence="1 2">
    <name type="scientific">Enterococcus ratti</name>
    <dbReference type="NCBI Taxonomy" id="150033"/>
    <lineage>
        <taxon>Bacteria</taxon>
        <taxon>Bacillati</taxon>
        <taxon>Bacillota</taxon>
        <taxon>Bacilli</taxon>
        <taxon>Lactobacillales</taxon>
        <taxon>Enterococcaceae</taxon>
        <taxon>Enterococcus</taxon>
    </lineage>
</organism>
<reference evidence="1 2" key="1">
    <citation type="submission" date="2014-12" db="EMBL/GenBank/DDBJ databases">
        <title>Draft genome sequences of 29 type strains of Enterococci.</title>
        <authorList>
            <person name="Zhong Z."/>
            <person name="Sun Z."/>
            <person name="Liu W."/>
            <person name="Zhang W."/>
            <person name="Zhang H."/>
        </authorList>
    </citation>
    <scope>NUCLEOTIDE SEQUENCE [LARGE SCALE GENOMIC DNA]</scope>
    <source>
        <strain evidence="1 2">DSM 15687</strain>
    </source>
</reference>
<sequence>MEEHYFTAHEVVQQVHGLHSLSTLNKWANFIQKECEYPFQYEYIPFISHGRKGQTKHHRKTRVFSTEEIQKLQEVAHLIPKIGRDKALRQLFDVHETVDLMKHHELIDFITEIFNEKLRERDKIIHALVRQYHDLDKQILDLSHKVTRIEKISVPDSDNISSGWFRRKR</sequence>
<keyword evidence="2" id="KW-1185">Reference proteome</keyword>
<name>A0A1L8WS98_9ENTE</name>
<evidence type="ECO:0000313" key="2">
    <source>
        <dbReference type="Proteomes" id="UP000182152"/>
    </source>
</evidence>
<comment type="caution">
    <text evidence="1">The sequence shown here is derived from an EMBL/GenBank/DDBJ whole genome shotgun (WGS) entry which is preliminary data.</text>
</comment>
<dbReference type="Proteomes" id="UP000182152">
    <property type="component" value="Unassembled WGS sequence"/>
</dbReference>
<dbReference type="OrthoDB" id="2181837at2"/>
<proteinExistence type="predicted"/>
<protein>
    <submittedName>
        <fullName evidence="1">Uncharacterized protein</fullName>
    </submittedName>
</protein>
<accession>A0A1L8WS98</accession>
<evidence type="ECO:0000313" key="1">
    <source>
        <dbReference type="EMBL" id="OJG83682.1"/>
    </source>
</evidence>